<name>A0A518DQN8_9BACT</name>
<dbReference type="Proteomes" id="UP000317648">
    <property type="component" value="Chromosome"/>
</dbReference>
<dbReference type="InterPro" id="IPR021727">
    <property type="entry name" value="DUF3299"/>
</dbReference>
<dbReference type="KEGG" id="lcre:Pla8534_19430"/>
<keyword evidence="1" id="KW-0472">Membrane</keyword>
<organism evidence="2 3">
    <name type="scientific">Lignipirellula cremea</name>
    <dbReference type="NCBI Taxonomy" id="2528010"/>
    <lineage>
        <taxon>Bacteria</taxon>
        <taxon>Pseudomonadati</taxon>
        <taxon>Planctomycetota</taxon>
        <taxon>Planctomycetia</taxon>
        <taxon>Pirellulales</taxon>
        <taxon>Pirellulaceae</taxon>
        <taxon>Lignipirellula</taxon>
    </lineage>
</organism>
<keyword evidence="1" id="KW-1133">Transmembrane helix</keyword>
<feature type="transmembrane region" description="Helical" evidence="1">
    <location>
        <begin position="82"/>
        <end position="106"/>
    </location>
</feature>
<reference evidence="2 3" key="1">
    <citation type="submission" date="2019-02" db="EMBL/GenBank/DDBJ databases">
        <title>Deep-cultivation of Planctomycetes and their phenomic and genomic characterization uncovers novel biology.</title>
        <authorList>
            <person name="Wiegand S."/>
            <person name="Jogler M."/>
            <person name="Boedeker C."/>
            <person name="Pinto D."/>
            <person name="Vollmers J."/>
            <person name="Rivas-Marin E."/>
            <person name="Kohn T."/>
            <person name="Peeters S.H."/>
            <person name="Heuer A."/>
            <person name="Rast P."/>
            <person name="Oberbeckmann S."/>
            <person name="Bunk B."/>
            <person name="Jeske O."/>
            <person name="Meyerdierks A."/>
            <person name="Storesund J.E."/>
            <person name="Kallscheuer N."/>
            <person name="Luecker S."/>
            <person name="Lage O.M."/>
            <person name="Pohl T."/>
            <person name="Merkel B.J."/>
            <person name="Hornburger P."/>
            <person name="Mueller R.-W."/>
            <person name="Bruemmer F."/>
            <person name="Labrenz M."/>
            <person name="Spormann A.M."/>
            <person name="Op den Camp H."/>
            <person name="Overmann J."/>
            <person name="Amann R."/>
            <person name="Jetten M.S.M."/>
            <person name="Mascher T."/>
            <person name="Medema M.H."/>
            <person name="Devos D.P."/>
            <person name="Kaster A.-K."/>
            <person name="Ovreas L."/>
            <person name="Rohde M."/>
            <person name="Galperin M.Y."/>
            <person name="Jogler C."/>
        </authorList>
    </citation>
    <scope>NUCLEOTIDE SEQUENCE [LARGE SCALE GENOMIC DNA]</scope>
    <source>
        <strain evidence="2 3">Pla85_3_4</strain>
    </source>
</reference>
<evidence type="ECO:0008006" key="4">
    <source>
        <dbReference type="Google" id="ProtNLM"/>
    </source>
</evidence>
<dbReference type="Pfam" id="PF11736">
    <property type="entry name" value="DUF3299"/>
    <property type="match status" value="1"/>
</dbReference>
<dbReference type="EMBL" id="CP036433">
    <property type="protein sequence ID" value="QDU94155.1"/>
    <property type="molecule type" value="Genomic_DNA"/>
</dbReference>
<sequence length="235" mass="25270">MDTQTTEPENENYYSYNSEEEYVQPYRTLSKPALVALIVGLLSTAALLSPQLLFVPVIGLVLGVASLMSIRAHREELTGAPLAWAGVLLSAGLFLASGITHTVIYYTEVPEGYQRVSFSLLKPGPEDTSRGLPVSSEAVGLNGTNVFIAGYVHPGVSGQGRVKKFVLVPDMGTCCFGGQPDLTDMIEVTIENDQAIQYSTRRRKLAGVFHVTPQTKKAAGGLEGGCFKLDCDLVK</sequence>
<keyword evidence="1" id="KW-0812">Transmembrane</keyword>
<protein>
    <recommendedName>
        <fullName evidence="4">DUF4190 domain-containing protein</fullName>
    </recommendedName>
</protein>
<dbReference type="AlphaFoldDB" id="A0A518DQN8"/>
<evidence type="ECO:0000256" key="1">
    <source>
        <dbReference type="SAM" id="Phobius"/>
    </source>
</evidence>
<dbReference type="Gene3D" id="2.40.50.870">
    <property type="entry name" value="Protein of unknown function (DUF3299)"/>
    <property type="match status" value="1"/>
</dbReference>
<keyword evidence="3" id="KW-1185">Reference proteome</keyword>
<feature type="transmembrane region" description="Helical" evidence="1">
    <location>
        <begin position="29"/>
        <end position="47"/>
    </location>
</feature>
<evidence type="ECO:0000313" key="2">
    <source>
        <dbReference type="EMBL" id="QDU94155.1"/>
    </source>
</evidence>
<evidence type="ECO:0000313" key="3">
    <source>
        <dbReference type="Proteomes" id="UP000317648"/>
    </source>
</evidence>
<gene>
    <name evidence="2" type="ORF">Pla8534_19430</name>
</gene>
<proteinExistence type="predicted"/>
<dbReference type="RefSeq" id="WP_197443139.1">
    <property type="nucleotide sequence ID" value="NZ_CP036433.1"/>
</dbReference>
<accession>A0A518DQN8</accession>